<evidence type="ECO:0000313" key="2">
    <source>
        <dbReference type="EMBL" id="KAA0036548.1"/>
    </source>
</evidence>
<dbReference type="InterPro" id="IPR036397">
    <property type="entry name" value="RNaseH_sf"/>
</dbReference>
<dbReference type="InterPro" id="IPR012337">
    <property type="entry name" value="RNaseH-like_sf"/>
</dbReference>
<dbReference type="PANTHER" id="PTHR42648">
    <property type="entry name" value="TRANSPOSASE, PUTATIVE-RELATED"/>
    <property type="match status" value="1"/>
</dbReference>
<protein>
    <submittedName>
        <fullName evidence="2">Gag-pol polyprotein</fullName>
    </submittedName>
</protein>
<dbReference type="OrthoDB" id="7553184at2759"/>
<dbReference type="PROSITE" id="PS50994">
    <property type="entry name" value="INTEGRASE"/>
    <property type="match status" value="1"/>
</dbReference>
<evidence type="ECO:0000259" key="1">
    <source>
        <dbReference type="PROSITE" id="PS50994"/>
    </source>
</evidence>
<dbReference type="Gene3D" id="3.30.420.10">
    <property type="entry name" value="Ribonuclease H-like superfamily/Ribonuclease H"/>
    <property type="match status" value="1"/>
</dbReference>
<dbReference type="GO" id="GO:0003676">
    <property type="term" value="F:nucleic acid binding"/>
    <property type="evidence" value="ECO:0007669"/>
    <property type="project" value="InterPro"/>
</dbReference>
<dbReference type="Proteomes" id="UP000321393">
    <property type="component" value="Unassembled WGS sequence"/>
</dbReference>
<name>A0A5A7T175_CUCMM</name>
<accession>A0A5A7T175</accession>
<dbReference type="AlphaFoldDB" id="A0A5A7T175"/>
<dbReference type="InterPro" id="IPR001584">
    <property type="entry name" value="Integrase_cat-core"/>
</dbReference>
<proteinExistence type="predicted"/>
<sequence length="286" mass="32710">MDLMGPVQTVSLGGKKYVFVVVDDFSCFTCVRFLKEKSDNANVCIILCLSLQREQEKNIVRIRSDHGKEFKNEELNDFYKAEGIHCEYSASFTPQQNGVVERKNRTLQEMARVMIHVKYLPLQFWAEVMNTACHIHNRIITHSGTYVTLYELWKGRKPNVKVFNDRTRVVVETIDVVMNDNEQKYKRLDDDDDFPSNPAIVPELAITDSPTVDTSVNNFDDSSKSTQKEVMADVSEIIPSSHVQKNHPLSFIIGDPSVGITTKKKDKIDYAKMIVNICYTSFIEPT</sequence>
<dbReference type="SUPFAM" id="SSF53098">
    <property type="entry name" value="Ribonuclease H-like"/>
    <property type="match status" value="1"/>
</dbReference>
<comment type="caution">
    <text evidence="2">The sequence shown here is derived from an EMBL/GenBank/DDBJ whole genome shotgun (WGS) entry which is preliminary data.</text>
</comment>
<dbReference type="GO" id="GO:0015074">
    <property type="term" value="P:DNA integration"/>
    <property type="evidence" value="ECO:0007669"/>
    <property type="project" value="InterPro"/>
</dbReference>
<gene>
    <name evidence="2" type="ORF">E6C27_scaffold191G00510</name>
</gene>
<organism evidence="2 3">
    <name type="scientific">Cucumis melo var. makuwa</name>
    <name type="common">Oriental melon</name>
    <dbReference type="NCBI Taxonomy" id="1194695"/>
    <lineage>
        <taxon>Eukaryota</taxon>
        <taxon>Viridiplantae</taxon>
        <taxon>Streptophyta</taxon>
        <taxon>Embryophyta</taxon>
        <taxon>Tracheophyta</taxon>
        <taxon>Spermatophyta</taxon>
        <taxon>Magnoliopsida</taxon>
        <taxon>eudicotyledons</taxon>
        <taxon>Gunneridae</taxon>
        <taxon>Pentapetalae</taxon>
        <taxon>rosids</taxon>
        <taxon>fabids</taxon>
        <taxon>Cucurbitales</taxon>
        <taxon>Cucurbitaceae</taxon>
        <taxon>Benincaseae</taxon>
        <taxon>Cucumis</taxon>
    </lineage>
</organism>
<dbReference type="Pfam" id="PF00665">
    <property type="entry name" value="rve"/>
    <property type="match status" value="1"/>
</dbReference>
<reference evidence="2 3" key="1">
    <citation type="submission" date="2019-08" db="EMBL/GenBank/DDBJ databases">
        <title>Draft genome sequences of two oriental melons (Cucumis melo L. var makuwa).</title>
        <authorList>
            <person name="Kwon S.-Y."/>
        </authorList>
    </citation>
    <scope>NUCLEOTIDE SEQUENCE [LARGE SCALE GENOMIC DNA]</scope>
    <source>
        <strain evidence="3">cv. SW 3</strain>
        <tissue evidence="2">Leaf</tissue>
    </source>
</reference>
<feature type="domain" description="Integrase catalytic" evidence="1">
    <location>
        <begin position="1"/>
        <end position="157"/>
    </location>
</feature>
<dbReference type="EMBL" id="SSTE01019582">
    <property type="protein sequence ID" value="KAA0036548.1"/>
    <property type="molecule type" value="Genomic_DNA"/>
</dbReference>
<evidence type="ECO:0000313" key="3">
    <source>
        <dbReference type="Proteomes" id="UP000321393"/>
    </source>
</evidence>
<dbReference type="InterPro" id="IPR039537">
    <property type="entry name" value="Retrotran_Ty1/copia-like"/>
</dbReference>
<dbReference type="PANTHER" id="PTHR42648:SF21">
    <property type="entry name" value="CYSTEINE-RICH RLK (RECEPTOR-LIKE PROTEIN KINASE) 8"/>
    <property type="match status" value="1"/>
</dbReference>